<feature type="compositionally biased region" description="Basic residues" evidence="1">
    <location>
        <begin position="48"/>
        <end position="63"/>
    </location>
</feature>
<evidence type="ECO:0000313" key="3">
    <source>
        <dbReference type="Proteomes" id="UP000186922"/>
    </source>
</evidence>
<dbReference type="AlphaFoldDB" id="A0A1D1V4D1"/>
<organism evidence="2 3">
    <name type="scientific">Ramazzottius varieornatus</name>
    <name type="common">Water bear</name>
    <name type="synonym">Tardigrade</name>
    <dbReference type="NCBI Taxonomy" id="947166"/>
    <lineage>
        <taxon>Eukaryota</taxon>
        <taxon>Metazoa</taxon>
        <taxon>Ecdysozoa</taxon>
        <taxon>Tardigrada</taxon>
        <taxon>Eutardigrada</taxon>
        <taxon>Parachela</taxon>
        <taxon>Hypsibioidea</taxon>
        <taxon>Ramazzottiidae</taxon>
        <taxon>Ramazzottius</taxon>
    </lineage>
</organism>
<dbReference type="Proteomes" id="UP000186922">
    <property type="component" value="Unassembled WGS sequence"/>
</dbReference>
<reference evidence="2 3" key="1">
    <citation type="journal article" date="2016" name="Nat. Commun.">
        <title>Extremotolerant tardigrade genome and improved radiotolerance of human cultured cells by tardigrade-unique protein.</title>
        <authorList>
            <person name="Hashimoto T."/>
            <person name="Horikawa D.D."/>
            <person name="Saito Y."/>
            <person name="Kuwahara H."/>
            <person name="Kozuka-Hata H."/>
            <person name="Shin-I T."/>
            <person name="Minakuchi Y."/>
            <person name="Ohishi K."/>
            <person name="Motoyama A."/>
            <person name="Aizu T."/>
            <person name="Enomoto A."/>
            <person name="Kondo K."/>
            <person name="Tanaka S."/>
            <person name="Hara Y."/>
            <person name="Koshikawa S."/>
            <person name="Sagara H."/>
            <person name="Miura T."/>
            <person name="Yokobori S."/>
            <person name="Miyagawa K."/>
            <person name="Suzuki Y."/>
            <person name="Kubo T."/>
            <person name="Oyama M."/>
            <person name="Kohara Y."/>
            <person name="Fujiyama A."/>
            <person name="Arakawa K."/>
            <person name="Katayama T."/>
            <person name="Toyoda A."/>
            <person name="Kunieda T."/>
        </authorList>
    </citation>
    <scope>NUCLEOTIDE SEQUENCE [LARGE SCALE GENOMIC DNA]</scope>
    <source>
        <strain evidence="2 3">YOKOZUNA-1</strain>
    </source>
</reference>
<sequence>MVLTEEDKKGKEESASQHGQSVQEEHHQNAHAYSDIQKDEKPAPSHEKKTRCGNPKYHRRHHKVDTYENKDVIYEVPKKEKRKKKTYRASVTQLSRITAILILSNQSK</sequence>
<protein>
    <submittedName>
        <fullName evidence="2">Uncharacterized protein</fullName>
    </submittedName>
</protein>
<evidence type="ECO:0000256" key="1">
    <source>
        <dbReference type="SAM" id="MobiDB-lite"/>
    </source>
</evidence>
<feature type="compositionally biased region" description="Basic and acidic residues" evidence="1">
    <location>
        <begin position="1"/>
        <end position="15"/>
    </location>
</feature>
<feature type="compositionally biased region" description="Basic and acidic residues" evidence="1">
    <location>
        <begin position="36"/>
        <end position="47"/>
    </location>
</feature>
<accession>A0A1D1V4D1</accession>
<feature type="region of interest" description="Disordered" evidence="1">
    <location>
        <begin position="1"/>
        <end position="65"/>
    </location>
</feature>
<proteinExistence type="predicted"/>
<keyword evidence="3" id="KW-1185">Reference proteome</keyword>
<comment type="caution">
    <text evidence="2">The sequence shown here is derived from an EMBL/GenBank/DDBJ whole genome shotgun (WGS) entry which is preliminary data.</text>
</comment>
<gene>
    <name evidence="2" type="primary">RvY_05293-1</name>
    <name evidence="2" type="synonym">RvY_05293.1</name>
    <name evidence="2" type="ORF">RvY_05293</name>
</gene>
<evidence type="ECO:0000313" key="2">
    <source>
        <dbReference type="EMBL" id="GAU93338.1"/>
    </source>
</evidence>
<dbReference type="EMBL" id="BDGG01000002">
    <property type="protein sequence ID" value="GAU93338.1"/>
    <property type="molecule type" value="Genomic_DNA"/>
</dbReference>
<name>A0A1D1V4D1_RAMVA</name>